<geneLocation type="plasmid" evidence="1 2">
    <name>unnamed</name>
</geneLocation>
<protein>
    <submittedName>
        <fullName evidence="1">Uncharacterized protein</fullName>
    </submittedName>
</protein>
<proteinExistence type="predicted"/>
<evidence type="ECO:0000313" key="1">
    <source>
        <dbReference type="EMBL" id="AXV83956.1"/>
    </source>
</evidence>
<organism evidence="1 2">
    <name type="scientific">Ralstonia solanacearum</name>
    <name type="common">Pseudomonas solanacearum</name>
    <dbReference type="NCBI Taxonomy" id="305"/>
    <lineage>
        <taxon>Bacteria</taxon>
        <taxon>Pseudomonadati</taxon>
        <taxon>Pseudomonadota</taxon>
        <taxon>Betaproteobacteria</taxon>
        <taxon>Burkholderiales</taxon>
        <taxon>Burkholderiaceae</taxon>
        <taxon>Ralstonia</taxon>
        <taxon>Ralstonia solanacearum species complex</taxon>
    </lineage>
</organism>
<reference evidence="1 2" key="1">
    <citation type="submission" date="2017-08" db="EMBL/GenBank/DDBJ databases">
        <title>Genome sequences of Ralstonia solanacearum Species Complex (RSSC) isolated from Potato bacterial wilts in Korea.</title>
        <authorList>
            <person name="Cho H."/>
            <person name="Song E.-S."/>
            <person name="Lee Y.K."/>
            <person name="Lee S."/>
            <person name="Lee S.-W."/>
            <person name="Jo A."/>
            <person name="Kim J.-G."/>
            <person name="Hwang I."/>
        </authorList>
    </citation>
    <scope>NUCLEOTIDE SEQUENCE [LARGE SCALE GENOMIC DNA]</scope>
    <source>
        <strain evidence="1 2">T98</strain>
        <plasmid evidence="1 2">unnamed</plasmid>
    </source>
</reference>
<accession>A0AAD0SAU6</accession>
<gene>
    <name evidence="1" type="ORF">CJO77_20620</name>
</gene>
<keyword evidence="1" id="KW-0614">Plasmid</keyword>
<evidence type="ECO:0000313" key="2">
    <source>
        <dbReference type="Proteomes" id="UP000261758"/>
    </source>
</evidence>
<dbReference type="Proteomes" id="UP000261758">
    <property type="component" value="Plasmid unnamed"/>
</dbReference>
<name>A0AAD0SAU6_RALSL</name>
<sequence>MLYGADQGYKAPQSRESALFAVKFTADGLMVNGSPVLIEGSGSRPPCLAPARIYISDFFRSVLEST</sequence>
<dbReference type="EMBL" id="CP022760">
    <property type="protein sequence ID" value="AXV83956.1"/>
    <property type="molecule type" value="Genomic_DNA"/>
</dbReference>
<dbReference type="AlphaFoldDB" id="A0AAD0SAU6"/>